<feature type="compositionally biased region" description="Basic and acidic residues" evidence="2">
    <location>
        <begin position="815"/>
        <end position="826"/>
    </location>
</feature>
<dbReference type="EMBL" id="ML977498">
    <property type="protein sequence ID" value="KAF2133725.1"/>
    <property type="molecule type" value="Genomic_DNA"/>
</dbReference>
<accession>A0A6A6ARV3</accession>
<protein>
    <submittedName>
        <fullName evidence="5">Acid protease</fullName>
    </submittedName>
</protein>
<evidence type="ECO:0000256" key="3">
    <source>
        <dbReference type="SAM" id="Phobius"/>
    </source>
</evidence>
<dbReference type="CDD" id="cd05471">
    <property type="entry name" value="pepsin_like"/>
    <property type="match status" value="1"/>
</dbReference>
<dbReference type="Pfam" id="PF00026">
    <property type="entry name" value="Asp"/>
    <property type="match status" value="1"/>
</dbReference>
<keyword evidence="3" id="KW-0812">Transmembrane</keyword>
<dbReference type="PROSITE" id="PS51767">
    <property type="entry name" value="PEPTIDASE_A1"/>
    <property type="match status" value="1"/>
</dbReference>
<dbReference type="PANTHER" id="PTHR47966">
    <property type="entry name" value="BETA-SITE APP-CLEAVING ENZYME, ISOFORM A-RELATED"/>
    <property type="match status" value="1"/>
</dbReference>
<dbReference type="RefSeq" id="XP_033528112.1">
    <property type="nucleotide sequence ID" value="XM_033669984.1"/>
</dbReference>
<dbReference type="AlphaFoldDB" id="A0A6A6ARV3"/>
<evidence type="ECO:0000256" key="1">
    <source>
        <dbReference type="ARBA" id="ARBA00007447"/>
    </source>
</evidence>
<dbReference type="InterPro" id="IPR001461">
    <property type="entry name" value="Aspartic_peptidase_A1"/>
</dbReference>
<proteinExistence type="inferred from homology"/>
<keyword evidence="5" id="KW-0378">Hydrolase</keyword>
<evidence type="ECO:0000313" key="5">
    <source>
        <dbReference type="EMBL" id="KAF2133725.1"/>
    </source>
</evidence>
<comment type="similarity">
    <text evidence="1">Belongs to the peptidase A1 family.</text>
</comment>
<gene>
    <name evidence="5" type="ORF">P153DRAFT_380912</name>
</gene>
<organism evidence="5 6">
    <name type="scientific">Dothidotthia symphoricarpi CBS 119687</name>
    <dbReference type="NCBI Taxonomy" id="1392245"/>
    <lineage>
        <taxon>Eukaryota</taxon>
        <taxon>Fungi</taxon>
        <taxon>Dikarya</taxon>
        <taxon>Ascomycota</taxon>
        <taxon>Pezizomycotina</taxon>
        <taxon>Dothideomycetes</taxon>
        <taxon>Pleosporomycetidae</taxon>
        <taxon>Pleosporales</taxon>
        <taxon>Dothidotthiaceae</taxon>
        <taxon>Dothidotthia</taxon>
    </lineage>
</organism>
<evidence type="ECO:0000256" key="2">
    <source>
        <dbReference type="SAM" id="MobiDB-lite"/>
    </source>
</evidence>
<dbReference type="InterPro" id="IPR033121">
    <property type="entry name" value="PEPTIDASE_A1"/>
</dbReference>
<keyword evidence="3" id="KW-0472">Membrane</keyword>
<sequence length="826" mass="91272">MHQNENSFITNLTLTKDQQNVLLDNIQPPFWKSSTMESLPGGYITCSDLTIGSNDFLIGADLMQVLEFGLRVEDRQPSDAAQTPLQSAAIQSPFYSCAAGWDRRCLLVDIFAAVVLNEVLARRPFVALYRVTLMICSRGPRAFLATICTLAITTLLAPCLADNAQKNTSSTPGFKLLPGVSSVPVPISVAPDQEFQGIDGSWNTFSLRVGSTQHNVRVTISTASQQVWVINPYACVSNHTDEATGEPLADVDLECATSRGFLFNTTESQTWVEQGFYQLWLGKNFEMHGNGLYGFDSVGLGLPGETGPTVQNTTISTLITSEFWLGHFGLHHKPTNFSSYEDAKPSYMTNLFEQIHIPSMSFGYTAGAQYYDATVLGSLTLGGYDASRFIRNDLSFVFAPNNERDIVVGLDSLNAVTTTNTTQIPLIMRDDVDVYIDSTVAELWLPIEVCEAFEDAFGLTYDAATDLYLVDDALHQSLLVQKPNFTFTLGQKYSTKGIVNITLPYAAFDLEASPPYRGLQETTRYFPIRRGNSSQWTLGRTFLQEAYLVVDWERERFSVYANDWTHGKSPKLVPIVSSRYATEVPIVGKKSRLSTGAIIGIAVGGLFLILGAISIAGCLWHRQKRKLAEMTAKFEADANAAAALNKEVSNISDERSTLASREKWERNNVLSKAELPGNSAVHFDSPMLVEADNTERQVFEMPADFARTPEADGRQLTEKETMVEREKRYNGFDPSGTAETQTAIQHASREAVAISPSDIVMVNKRTPDVSPVTPRTPRDGALLEAGDTSCLLPQHCRRKNEAGDAQLDPMSPLERPVDRRRFSYES</sequence>
<dbReference type="GO" id="GO:0004190">
    <property type="term" value="F:aspartic-type endopeptidase activity"/>
    <property type="evidence" value="ECO:0007669"/>
    <property type="project" value="InterPro"/>
</dbReference>
<keyword evidence="3" id="KW-1133">Transmembrane helix</keyword>
<reference evidence="5" key="1">
    <citation type="journal article" date="2020" name="Stud. Mycol.">
        <title>101 Dothideomycetes genomes: a test case for predicting lifestyles and emergence of pathogens.</title>
        <authorList>
            <person name="Haridas S."/>
            <person name="Albert R."/>
            <person name="Binder M."/>
            <person name="Bloem J."/>
            <person name="Labutti K."/>
            <person name="Salamov A."/>
            <person name="Andreopoulos B."/>
            <person name="Baker S."/>
            <person name="Barry K."/>
            <person name="Bills G."/>
            <person name="Bluhm B."/>
            <person name="Cannon C."/>
            <person name="Castanera R."/>
            <person name="Culley D."/>
            <person name="Daum C."/>
            <person name="Ezra D."/>
            <person name="Gonzalez J."/>
            <person name="Henrissat B."/>
            <person name="Kuo A."/>
            <person name="Liang C."/>
            <person name="Lipzen A."/>
            <person name="Lutzoni F."/>
            <person name="Magnuson J."/>
            <person name="Mondo S."/>
            <person name="Nolan M."/>
            <person name="Ohm R."/>
            <person name="Pangilinan J."/>
            <person name="Park H.-J."/>
            <person name="Ramirez L."/>
            <person name="Alfaro M."/>
            <person name="Sun H."/>
            <person name="Tritt A."/>
            <person name="Yoshinaga Y."/>
            <person name="Zwiers L.-H."/>
            <person name="Turgeon B."/>
            <person name="Goodwin S."/>
            <person name="Spatafora J."/>
            <person name="Crous P."/>
            <person name="Grigoriev I."/>
        </authorList>
    </citation>
    <scope>NUCLEOTIDE SEQUENCE</scope>
    <source>
        <strain evidence="5">CBS 119687</strain>
    </source>
</reference>
<feature type="domain" description="Peptidase A1" evidence="4">
    <location>
        <begin position="203"/>
        <end position="560"/>
    </location>
</feature>
<dbReference type="GeneID" id="54410416"/>
<dbReference type="InterPro" id="IPR034164">
    <property type="entry name" value="Pepsin-like_dom"/>
</dbReference>
<keyword evidence="6" id="KW-1185">Reference proteome</keyword>
<evidence type="ECO:0000313" key="6">
    <source>
        <dbReference type="Proteomes" id="UP000799771"/>
    </source>
</evidence>
<feature type="region of interest" description="Disordered" evidence="2">
    <location>
        <begin position="800"/>
        <end position="826"/>
    </location>
</feature>
<feature type="transmembrane region" description="Helical" evidence="3">
    <location>
        <begin position="597"/>
        <end position="620"/>
    </location>
</feature>
<dbReference type="PANTHER" id="PTHR47966:SF51">
    <property type="entry name" value="BETA-SITE APP-CLEAVING ENZYME, ISOFORM A-RELATED"/>
    <property type="match status" value="1"/>
</dbReference>
<dbReference type="SUPFAM" id="SSF50630">
    <property type="entry name" value="Acid proteases"/>
    <property type="match status" value="1"/>
</dbReference>
<dbReference type="GO" id="GO:0006508">
    <property type="term" value="P:proteolysis"/>
    <property type="evidence" value="ECO:0007669"/>
    <property type="project" value="UniProtKB-KW"/>
</dbReference>
<dbReference type="Gene3D" id="2.40.70.10">
    <property type="entry name" value="Acid Proteases"/>
    <property type="match status" value="2"/>
</dbReference>
<dbReference type="OrthoDB" id="4074350at2759"/>
<dbReference type="InterPro" id="IPR021109">
    <property type="entry name" value="Peptidase_aspartic_dom_sf"/>
</dbReference>
<name>A0A6A6ARV3_9PLEO</name>
<dbReference type="GO" id="GO:0000324">
    <property type="term" value="C:fungal-type vacuole"/>
    <property type="evidence" value="ECO:0007669"/>
    <property type="project" value="TreeGrafter"/>
</dbReference>
<evidence type="ECO:0000259" key="4">
    <source>
        <dbReference type="PROSITE" id="PS51767"/>
    </source>
</evidence>
<dbReference type="PRINTS" id="PR00792">
    <property type="entry name" value="PEPSIN"/>
</dbReference>
<keyword evidence="5" id="KW-0645">Protease</keyword>
<dbReference type="Proteomes" id="UP000799771">
    <property type="component" value="Unassembled WGS sequence"/>
</dbReference>